<dbReference type="InterPro" id="IPR051396">
    <property type="entry name" value="Bact_Antivir_Def_Nuclease"/>
</dbReference>
<dbReference type="InterPro" id="IPR003593">
    <property type="entry name" value="AAA+_ATPase"/>
</dbReference>
<dbReference type="EMBL" id="CAMAPB010000045">
    <property type="protein sequence ID" value="CAH9062904.1"/>
    <property type="molecule type" value="Genomic_DNA"/>
</dbReference>
<evidence type="ECO:0000259" key="1">
    <source>
        <dbReference type="SMART" id="SM00382"/>
    </source>
</evidence>
<gene>
    <name evidence="2" type="ORF">PSEHALCIP103_02806</name>
</gene>
<name>A0A9W4R1U7_PSEHA</name>
<comment type="caution">
    <text evidence="2">The sequence shown here is derived from an EMBL/GenBank/DDBJ whole genome shotgun (WGS) entry which is preliminary data.</text>
</comment>
<proteinExistence type="predicted"/>
<dbReference type="SUPFAM" id="SSF52540">
    <property type="entry name" value="P-loop containing nucleoside triphosphate hydrolases"/>
    <property type="match status" value="1"/>
</dbReference>
<accession>A0A9W4R1U7</accession>
<protein>
    <recommendedName>
        <fullName evidence="1">AAA+ ATPase domain-containing protein</fullName>
    </recommendedName>
</protein>
<dbReference type="GO" id="GO:0006302">
    <property type="term" value="P:double-strand break repair"/>
    <property type="evidence" value="ECO:0007669"/>
    <property type="project" value="InterPro"/>
</dbReference>
<dbReference type="PANTHER" id="PTHR43581">
    <property type="entry name" value="ATP/GTP PHOSPHATASE"/>
    <property type="match status" value="1"/>
</dbReference>
<dbReference type="SMART" id="SM00382">
    <property type="entry name" value="AAA"/>
    <property type="match status" value="1"/>
</dbReference>
<dbReference type="PANTHER" id="PTHR43581:SF2">
    <property type="entry name" value="EXCINUCLEASE ATPASE SUBUNIT"/>
    <property type="match status" value="1"/>
</dbReference>
<sequence length="466" mass="53110">MQLQTSWKISGMTKHQVSIKNVKSFQSLKLEFNFSEQQMIVITGKNGIGKTTIVKALKQIYDPKVFTHTSSEGSISDSSEISVHLSHHPEVIFQYNKHLKALDTKSVLPAKNTVVAELPVPFGDRFRRYSDVSAIDVDLRTNIATSNYKVADELKAFLVSVYGHLSSHRYENLCETRVKGTKYYFIPQEDDYYLREDHFSSGEFFLIQLFRFIKTGAKFIIIDEVDIALDAVAQVNLYNALTEILQGTESKIILISHSLALMKKTPDGALFYLESIQGKLTLEPKSFGYINSDLYGFKGSDKYILTEDPVLEGFILFIIQYFNIQPDYEYKVIGVGGCNQLKTLLMKNEVDELFSNLENVLAVLDNDAYPDFKSSYEGRSGVVSSGIDDLELFIYLNRETLFTDNFVPPYAESSRPKTASKSYWKWLTVDRTPLCRPIELYKKVVEQAVEESQLLAGHLKSFLYRD</sequence>
<evidence type="ECO:0000313" key="3">
    <source>
        <dbReference type="Proteomes" id="UP001152447"/>
    </source>
</evidence>
<feature type="domain" description="AAA+ ATPase" evidence="1">
    <location>
        <begin position="36"/>
        <end position="286"/>
    </location>
</feature>
<dbReference type="Gene3D" id="3.40.50.300">
    <property type="entry name" value="P-loop containing nucleotide triphosphate hydrolases"/>
    <property type="match status" value="2"/>
</dbReference>
<keyword evidence="3" id="KW-1185">Reference proteome</keyword>
<dbReference type="InterPro" id="IPR027417">
    <property type="entry name" value="P-loop_NTPase"/>
</dbReference>
<dbReference type="AlphaFoldDB" id="A0A9W4R1U7"/>
<dbReference type="RefSeq" id="WP_262977081.1">
    <property type="nucleotide sequence ID" value="NZ_CAMAPB010000045.1"/>
</dbReference>
<dbReference type="Proteomes" id="UP001152447">
    <property type="component" value="Unassembled WGS sequence"/>
</dbReference>
<dbReference type="Pfam" id="PF13476">
    <property type="entry name" value="AAA_23"/>
    <property type="match status" value="1"/>
</dbReference>
<dbReference type="InterPro" id="IPR038729">
    <property type="entry name" value="Rad50/SbcC_AAA"/>
</dbReference>
<dbReference type="GO" id="GO:0016887">
    <property type="term" value="F:ATP hydrolysis activity"/>
    <property type="evidence" value="ECO:0007669"/>
    <property type="project" value="InterPro"/>
</dbReference>
<organism evidence="2 3">
    <name type="scientific">Pseudoalteromonas haloplanktis</name>
    <name type="common">Alteromonas haloplanktis</name>
    <dbReference type="NCBI Taxonomy" id="228"/>
    <lineage>
        <taxon>Bacteria</taxon>
        <taxon>Pseudomonadati</taxon>
        <taxon>Pseudomonadota</taxon>
        <taxon>Gammaproteobacteria</taxon>
        <taxon>Alteromonadales</taxon>
        <taxon>Pseudoalteromonadaceae</taxon>
        <taxon>Pseudoalteromonas</taxon>
    </lineage>
</organism>
<reference evidence="2" key="1">
    <citation type="submission" date="2022-07" db="EMBL/GenBank/DDBJ databases">
        <authorList>
            <person name="Criscuolo A."/>
        </authorList>
    </citation>
    <scope>NUCLEOTIDE SEQUENCE</scope>
    <source>
        <strain evidence="2">CIP103197</strain>
    </source>
</reference>
<evidence type="ECO:0000313" key="2">
    <source>
        <dbReference type="EMBL" id="CAH9062904.1"/>
    </source>
</evidence>
<dbReference type="CDD" id="cd00267">
    <property type="entry name" value="ABC_ATPase"/>
    <property type="match status" value="2"/>
</dbReference>